<name>A0ABS1JTM9_9BURK</name>
<dbReference type="InterPro" id="IPR006442">
    <property type="entry name" value="Antitoxin_Phd/YefM"/>
</dbReference>
<feature type="compositionally biased region" description="Basic and acidic residues" evidence="3">
    <location>
        <begin position="78"/>
        <end position="103"/>
    </location>
</feature>
<accession>A0ABS1JTM9</accession>
<evidence type="ECO:0000313" key="5">
    <source>
        <dbReference type="Proteomes" id="UP000622707"/>
    </source>
</evidence>
<dbReference type="EMBL" id="JAEQND010000012">
    <property type="protein sequence ID" value="MBL0427645.1"/>
    <property type="molecule type" value="Genomic_DNA"/>
</dbReference>
<proteinExistence type="inferred from homology"/>
<dbReference type="Pfam" id="PF02604">
    <property type="entry name" value="PhdYeFM_antitox"/>
    <property type="match status" value="1"/>
</dbReference>
<evidence type="ECO:0000313" key="4">
    <source>
        <dbReference type="EMBL" id="MBL0427645.1"/>
    </source>
</evidence>
<keyword evidence="5" id="KW-1185">Reference proteome</keyword>
<dbReference type="RefSeq" id="WP_201692270.1">
    <property type="nucleotide sequence ID" value="NZ_JAEQND010000012.1"/>
</dbReference>
<comment type="function">
    <text evidence="2">Antitoxin component of a type II toxin-antitoxin (TA) system.</text>
</comment>
<dbReference type="Gene3D" id="3.40.1620.10">
    <property type="entry name" value="YefM-like domain"/>
    <property type="match status" value="1"/>
</dbReference>
<protein>
    <recommendedName>
        <fullName evidence="2">Antitoxin</fullName>
    </recommendedName>
</protein>
<evidence type="ECO:0000256" key="2">
    <source>
        <dbReference type="RuleBase" id="RU362080"/>
    </source>
</evidence>
<comment type="similarity">
    <text evidence="1 2">Belongs to the phD/YefM antitoxin family.</text>
</comment>
<comment type="caution">
    <text evidence="4">The sequence shown here is derived from an EMBL/GenBank/DDBJ whole genome shotgun (WGS) entry which is preliminary data.</text>
</comment>
<dbReference type="NCBIfam" id="TIGR01552">
    <property type="entry name" value="phd_fam"/>
    <property type="match status" value="1"/>
</dbReference>
<evidence type="ECO:0000256" key="1">
    <source>
        <dbReference type="ARBA" id="ARBA00009981"/>
    </source>
</evidence>
<reference evidence="4 5" key="1">
    <citation type="journal article" date="2017" name="Int. J. Syst. Evol. Microbiol.">
        <title>Ramlibacter alkalitolerans sp. nov., alkali-tolerant bacterium isolated from soil of ginseng.</title>
        <authorList>
            <person name="Lee D.H."/>
            <person name="Cha C.J."/>
        </authorList>
    </citation>
    <scope>NUCLEOTIDE SEQUENCE [LARGE SCALE GENOMIC DNA]</scope>
    <source>
        <strain evidence="4 5">KACC 19305</strain>
    </source>
</reference>
<organism evidence="4 5">
    <name type="scientific">Ramlibacter alkalitolerans</name>
    <dbReference type="NCBI Taxonomy" id="2039631"/>
    <lineage>
        <taxon>Bacteria</taxon>
        <taxon>Pseudomonadati</taxon>
        <taxon>Pseudomonadota</taxon>
        <taxon>Betaproteobacteria</taxon>
        <taxon>Burkholderiales</taxon>
        <taxon>Comamonadaceae</taxon>
        <taxon>Ramlibacter</taxon>
    </lineage>
</organism>
<evidence type="ECO:0000256" key="3">
    <source>
        <dbReference type="SAM" id="MobiDB-lite"/>
    </source>
</evidence>
<feature type="region of interest" description="Disordered" evidence="3">
    <location>
        <begin position="74"/>
        <end position="103"/>
    </location>
</feature>
<gene>
    <name evidence="4" type="ORF">JI746_21200</name>
</gene>
<dbReference type="InterPro" id="IPR036165">
    <property type="entry name" value="YefM-like_sf"/>
</dbReference>
<sequence>MATVPIHQAKSQLSELIRAVEQGEEVVLTRHGKRVIRLIKEPQAEQPSIEARRQAIVAELAALRAKVGTAGPGFGPLWDEHKAARDARGDAWIDDPKGSDAGP</sequence>
<dbReference type="SUPFAM" id="SSF143120">
    <property type="entry name" value="YefM-like"/>
    <property type="match status" value="1"/>
</dbReference>
<dbReference type="Proteomes" id="UP000622707">
    <property type="component" value="Unassembled WGS sequence"/>
</dbReference>